<sequence length="229" mass="25811">MKTSNKMTAPKTIFLTSSIIDTLPDIVTHFERPAKGLSLAFISTASEVEGGMRSWIYDDLSFFHNLGFFAFQYTITDKNESQVREDLKLVDIIFVAGGNVFYLLDKIHKSGFSTIAREHVNQGKIYIGESSGSLVAAPDLTIAHREEALEKVPGMTDFTGMGLVDFTVFPHWGSLKNKDFYLAHRMVKSYEMGHKIILLTDKQYVFVKGDWIKILEAPQKSPQPEQPLI</sequence>
<keyword evidence="5" id="KW-0315">Glutamine amidotransferase</keyword>
<keyword evidence="3" id="KW-0378">Hydrolase</keyword>
<dbReference type="AlphaFoldDB" id="A0A7X9HHN4"/>
<organism evidence="5 6">
    <name type="scientific">candidate division WWE3 bacterium</name>
    <dbReference type="NCBI Taxonomy" id="2053526"/>
    <lineage>
        <taxon>Bacteria</taxon>
        <taxon>Katanobacteria</taxon>
    </lineage>
</organism>
<dbReference type="GO" id="GO:0016740">
    <property type="term" value="F:transferase activity"/>
    <property type="evidence" value="ECO:0007669"/>
    <property type="project" value="UniProtKB-KW"/>
</dbReference>
<dbReference type="PANTHER" id="PTHR20842">
    <property type="entry name" value="PROTEASE S51 ALPHA-ASPARTYL DIPEPTIDASE"/>
    <property type="match status" value="1"/>
</dbReference>
<dbReference type="SUPFAM" id="SSF52317">
    <property type="entry name" value="Class I glutamine amidotransferase-like"/>
    <property type="match status" value="1"/>
</dbReference>
<dbReference type="PANTHER" id="PTHR20842:SF0">
    <property type="entry name" value="ALPHA-ASPARTYL DIPEPTIDASE"/>
    <property type="match status" value="1"/>
</dbReference>
<reference evidence="5 6" key="1">
    <citation type="journal article" date="2020" name="Biotechnol. Biofuels">
        <title>New insights from the biogas microbiome by comprehensive genome-resolved metagenomics of nearly 1600 species originating from multiple anaerobic digesters.</title>
        <authorList>
            <person name="Campanaro S."/>
            <person name="Treu L."/>
            <person name="Rodriguez-R L.M."/>
            <person name="Kovalovszki A."/>
            <person name="Ziels R.M."/>
            <person name="Maus I."/>
            <person name="Zhu X."/>
            <person name="Kougias P.G."/>
            <person name="Basile A."/>
            <person name="Luo G."/>
            <person name="Schluter A."/>
            <person name="Konstantinidis K.T."/>
            <person name="Angelidaki I."/>
        </authorList>
    </citation>
    <scope>NUCLEOTIDE SEQUENCE [LARGE SCALE GENOMIC DNA]</scope>
    <source>
        <strain evidence="5">AS27yjCOA_165</strain>
    </source>
</reference>
<evidence type="ECO:0000313" key="6">
    <source>
        <dbReference type="Proteomes" id="UP000526033"/>
    </source>
</evidence>
<accession>A0A7X9HHN4</accession>
<keyword evidence="2" id="KW-0645">Protease</keyword>
<evidence type="ECO:0000313" key="5">
    <source>
        <dbReference type="EMBL" id="NMB69744.1"/>
    </source>
</evidence>
<comment type="similarity">
    <text evidence="1">Belongs to the peptidase S51 family.</text>
</comment>
<comment type="caution">
    <text evidence="5">The sequence shown here is derived from an EMBL/GenBank/DDBJ whole genome shotgun (WGS) entry which is preliminary data.</text>
</comment>
<dbReference type="GO" id="GO:0008236">
    <property type="term" value="F:serine-type peptidase activity"/>
    <property type="evidence" value="ECO:0007669"/>
    <property type="project" value="UniProtKB-KW"/>
</dbReference>
<dbReference type="Gene3D" id="3.40.50.880">
    <property type="match status" value="1"/>
</dbReference>
<proteinExistence type="inferred from homology"/>
<keyword evidence="4" id="KW-0720">Serine protease</keyword>
<dbReference type="InterPro" id="IPR005320">
    <property type="entry name" value="Peptidase_S51"/>
</dbReference>
<evidence type="ECO:0000256" key="4">
    <source>
        <dbReference type="ARBA" id="ARBA00022825"/>
    </source>
</evidence>
<evidence type="ECO:0000256" key="1">
    <source>
        <dbReference type="ARBA" id="ARBA00006534"/>
    </source>
</evidence>
<dbReference type="Proteomes" id="UP000526033">
    <property type="component" value="Unassembled WGS sequence"/>
</dbReference>
<dbReference type="GO" id="GO:0006508">
    <property type="term" value="P:proteolysis"/>
    <property type="evidence" value="ECO:0007669"/>
    <property type="project" value="UniProtKB-KW"/>
</dbReference>
<protein>
    <submittedName>
        <fullName evidence="5">Type 1 glutamine amidotransferase-like domain-containing protein</fullName>
    </submittedName>
</protein>
<gene>
    <name evidence="5" type="ORF">GYA27_00880</name>
</gene>
<dbReference type="InterPro" id="IPR029062">
    <property type="entry name" value="Class_I_gatase-like"/>
</dbReference>
<name>A0A7X9HHN4_UNCKA</name>
<evidence type="ECO:0000256" key="2">
    <source>
        <dbReference type="ARBA" id="ARBA00022670"/>
    </source>
</evidence>
<keyword evidence="5" id="KW-0808">Transferase</keyword>
<dbReference type="EMBL" id="JAAZNL010000007">
    <property type="protein sequence ID" value="NMB69744.1"/>
    <property type="molecule type" value="Genomic_DNA"/>
</dbReference>
<dbReference type="Pfam" id="PF03575">
    <property type="entry name" value="Peptidase_S51"/>
    <property type="match status" value="1"/>
</dbReference>
<evidence type="ECO:0000256" key="3">
    <source>
        <dbReference type="ARBA" id="ARBA00022801"/>
    </source>
</evidence>